<reference evidence="4" key="3">
    <citation type="submission" date="2020-12" db="UniProtKB">
        <authorList>
            <consortium name="EnsemblPlants"/>
        </authorList>
    </citation>
    <scope>IDENTIFICATION</scope>
</reference>
<dbReference type="EMBL" id="ABEU02000012">
    <property type="protein sequence ID" value="PNR44149.1"/>
    <property type="molecule type" value="Genomic_DNA"/>
</dbReference>
<evidence type="ECO:0000256" key="1">
    <source>
        <dbReference type="ARBA" id="ARBA00022741"/>
    </source>
</evidence>
<dbReference type="PANTHER" id="PTHR14187">
    <property type="entry name" value="ALPHA KINASE/ELONGATION FACTOR 2 KINASE"/>
    <property type="match status" value="1"/>
</dbReference>
<accession>A0A2K1JRJ3</accession>
<dbReference type="Proteomes" id="UP000006727">
    <property type="component" value="Chromosome 12"/>
</dbReference>
<reference evidence="3 5" key="2">
    <citation type="journal article" date="2018" name="Plant J.">
        <title>The Physcomitrella patens chromosome-scale assembly reveals moss genome structure and evolution.</title>
        <authorList>
            <person name="Lang D."/>
            <person name="Ullrich K.K."/>
            <person name="Murat F."/>
            <person name="Fuchs J."/>
            <person name="Jenkins J."/>
            <person name="Haas F.B."/>
            <person name="Piednoel M."/>
            <person name="Gundlach H."/>
            <person name="Van Bel M."/>
            <person name="Meyberg R."/>
            <person name="Vives C."/>
            <person name="Morata J."/>
            <person name="Symeonidi A."/>
            <person name="Hiss M."/>
            <person name="Muchero W."/>
            <person name="Kamisugi Y."/>
            <person name="Saleh O."/>
            <person name="Blanc G."/>
            <person name="Decker E.L."/>
            <person name="van Gessel N."/>
            <person name="Grimwood J."/>
            <person name="Hayes R.D."/>
            <person name="Graham S.W."/>
            <person name="Gunter L.E."/>
            <person name="McDaniel S.F."/>
            <person name="Hoernstein S.N.W."/>
            <person name="Larsson A."/>
            <person name="Li F.W."/>
            <person name="Perroud P.F."/>
            <person name="Phillips J."/>
            <person name="Ranjan P."/>
            <person name="Rokshar D.S."/>
            <person name="Rothfels C.J."/>
            <person name="Schneider L."/>
            <person name="Shu S."/>
            <person name="Stevenson D.W."/>
            <person name="Thummler F."/>
            <person name="Tillich M."/>
            <person name="Villarreal Aguilar J.C."/>
            <person name="Widiez T."/>
            <person name="Wong G.K."/>
            <person name="Wymore A."/>
            <person name="Zhang Y."/>
            <person name="Zimmer A.D."/>
            <person name="Quatrano R.S."/>
            <person name="Mayer K.F.X."/>
            <person name="Goodstein D."/>
            <person name="Casacuberta J.M."/>
            <person name="Vandepoele K."/>
            <person name="Reski R."/>
            <person name="Cuming A.C."/>
            <person name="Tuskan G.A."/>
            <person name="Maumus F."/>
            <person name="Salse J."/>
            <person name="Schmutz J."/>
            <person name="Rensing S.A."/>
        </authorList>
    </citation>
    <scope>NUCLEOTIDE SEQUENCE [LARGE SCALE GENOMIC DNA]</scope>
    <source>
        <strain evidence="4 5">cv. Gransden 2004</strain>
    </source>
</reference>
<dbReference type="GeneID" id="112290053"/>
<evidence type="ECO:0000256" key="2">
    <source>
        <dbReference type="ARBA" id="ARBA00022840"/>
    </source>
</evidence>
<dbReference type="Gramene" id="Pp3c12_20610V3.1">
    <property type="protein sequence ID" value="Pp3c12_20610V3.1"/>
    <property type="gene ID" value="Pp3c12_20610"/>
</dbReference>
<name>A0A2K1JRJ3_PHYPA</name>
<sequence>MNMFRRREKMKKVQNEPEFIREETPERMEGPRLIVGLDFGTTYSGFAFAHIHEKEKIYTFYDYPRAGYEKPYCKTLTGMYYKRQSEPGGKWHLKSWGHPARAEYEKDFTAVIKQRQRGATDDPFQPSLGNLFTRFKLHLGKERGPASPIPLPPGLTVHTLITDYLRAMGGLVLKTLQDHYGTQLDMKGIQWCITVPSIWDNSAKAIMKDCMKSAGLVGGEHGSPHQLIIVLEPEAASFHCHKVMNEQVLSVGDKLLVADIGGGTSDLIVQEVISVGERGYRVKELTISSGGYCGGTYVDARFTNYLHAKIGPALQECLQEFPGVLPTLLKTWEHTKSMFGDPSFAERTSDLNLPVKLVTTWERYDLRNNIPARGDGYETLEITYEEMQSIFDPVVNENLELIAAQLQQVGFVKILVIVGGFAGSRYLTDRIKERFGRIVPQIIIPPNPGSAICQGAVALALNPDTVDSRICKKTYGIHAMDSFQEGVDPPEYMEIYDGVPKCKNRFEVYVSKGDSVKENEPITRSFKPVRYGQKAITLELYSSDMTNPRYIVGDSACMEGSITIDISKDMKLQTERLLNVSLFFGKSCLDFIAEHVNFSAGKNHRLRLPIKESGFF</sequence>
<dbReference type="GO" id="GO:0140662">
    <property type="term" value="F:ATP-dependent protein folding chaperone"/>
    <property type="evidence" value="ECO:0007669"/>
    <property type="project" value="InterPro"/>
</dbReference>
<dbReference type="STRING" id="3218.A0A2K1JRJ3"/>
<organism evidence="3">
    <name type="scientific">Physcomitrium patens</name>
    <name type="common">Spreading-leaved earth moss</name>
    <name type="synonym">Physcomitrella patens</name>
    <dbReference type="NCBI Taxonomy" id="3218"/>
    <lineage>
        <taxon>Eukaryota</taxon>
        <taxon>Viridiplantae</taxon>
        <taxon>Streptophyta</taxon>
        <taxon>Embryophyta</taxon>
        <taxon>Bryophyta</taxon>
        <taxon>Bryophytina</taxon>
        <taxon>Bryopsida</taxon>
        <taxon>Funariidae</taxon>
        <taxon>Funariales</taxon>
        <taxon>Funariaceae</taxon>
        <taxon>Physcomitrium</taxon>
    </lineage>
</organism>
<evidence type="ECO:0000313" key="4">
    <source>
        <dbReference type="EnsemblPlants" id="Pp3c12_20610V3.1"/>
    </source>
</evidence>
<evidence type="ECO:0000313" key="3">
    <source>
        <dbReference type="EMBL" id="PNR44149.1"/>
    </source>
</evidence>
<keyword evidence="5" id="KW-1185">Reference proteome</keyword>
<dbReference type="SUPFAM" id="SSF53067">
    <property type="entry name" value="Actin-like ATPase domain"/>
    <property type="match status" value="2"/>
</dbReference>
<gene>
    <name evidence="4" type="primary">LOC112290053</name>
    <name evidence="3" type="ORF">PHYPA_016533</name>
</gene>
<keyword evidence="1" id="KW-0547">Nucleotide-binding</keyword>
<dbReference type="InterPro" id="IPR043129">
    <property type="entry name" value="ATPase_NBD"/>
</dbReference>
<dbReference type="GO" id="GO:0005524">
    <property type="term" value="F:ATP binding"/>
    <property type="evidence" value="ECO:0007669"/>
    <property type="project" value="UniProtKB-KW"/>
</dbReference>
<evidence type="ECO:0000313" key="5">
    <source>
        <dbReference type="Proteomes" id="UP000006727"/>
    </source>
</evidence>
<dbReference type="OrthoDB" id="546249at2759"/>
<dbReference type="EnsemblPlants" id="Pp3c12_20610V3.2">
    <property type="protein sequence ID" value="Pp3c12_20610V3.2"/>
    <property type="gene ID" value="Pp3c12_20610"/>
</dbReference>
<proteinExistence type="predicted"/>
<dbReference type="InterPro" id="IPR013126">
    <property type="entry name" value="Hsp_70_fam"/>
</dbReference>
<dbReference type="OMA" id="MEREMMH"/>
<dbReference type="CDD" id="cd10229">
    <property type="entry name" value="ASKHA_NBD_HSP70_HSPA12"/>
    <property type="match status" value="1"/>
</dbReference>
<protein>
    <submittedName>
        <fullName evidence="3 4">Uncharacterized protein</fullName>
    </submittedName>
</protein>
<dbReference type="Pfam" id="PF00012">
    <property type="entry name" value="HSP70"/>
    <property type="match status" value="1"/>
</dbReference>
<dbReference type="PaxDb" id="3218-PP1S108_177V6.1"/>
<dbReference type="Gramene" id="Pp3c12_20610V3.2">
    <property type="protein sequence ID" value="Pp3c12_20610V3.2"/>
    <property type="gene ID" value="Pp3c12_20610"/>
</dbReference>
<dbReference type="AlphaFoldDB" id="A0A2K1JRJ3"/>
<dbReference type="Gene3D" id="3.30.420.40">
    <property type="match status" value="1"/>
</dbReference>
<reference evidence="3 5" key="1">
    <citation type="journal article" date="2008" name="Science">
        <title>The Physcomitrella genome reveals evolutionary insights into the conquest of land by plants.</title>
        <authorList>
            <person name="Rensing S."/>
            <person name="Lang D."/>
            <person name="Zimmer A."/>
            <person name="Terry A."/>
            <person name="Salamov A."/>
            <person name="Shapiro H."/>
            <person name="Nishiyama T."/>
            <person name="Perroud P.-F."/>
            <person name="Lindquist E."/>
            <person name="Kamisugi Y."/>
            <person name="Tanahashi T."/>
            <person name="Sakakibara K."/>
            <person name="Fujita T."/>
            <person name="Oishi K."/>
            <person name="Shin-I T."/>
            <person name="Kuroki Y."/>
            <person name="Toyoda A."/>
            <person name="Suzuki Y."/>
            <person name="Hashimoto A."/>
            <person name="Yamaguchi K."/>
            <person name="Sugano A."/>
            <person name="Kohara Y."/>
            <person name="Fujiyama A."/>
            <person name="Anterola A."/>
            <person name="Aoki S."/>
            <person name="Ashton N."/>
            <person name="Barbazuk W.B."/>
            <person name="Barker E."/>
            <person name="Bennetzen J."/>
            <person name="Bezanilla M."/>
            <person name="Blankenship R."/>
            <person name="Cho S.H."/>
            <person name="Dutcher S."/>
            <person name="Estelle M."/>
            <person name="Fawcett J.A."/>
            <person name="Gundlach H."/>
            <person name="Hanada K."/>
            <person name="Heyl A."/>
            <person name="Hicks K.A."/>
            <person name="Hugh J."/>
            <person name="Lohr M."/>
            <person name="Mayer K."/>
            <person name="Melkozernov A."/>
            <person name="Murata T."/>
            <person name="Nelson D."/>
            <person name="Pils B."/>
            <person name="Prigge M."/>
            <person name="Reiss B."/>
            <person name="Renner T."/>
            <person name="Rombauts S."/>
            <person name="Rushton P."/>
            <person name="Sanderfoot A."/>
            <person name="Schween G."/>
            <person name="Shiu S.-H."/>
            <person name="Stueber K."/>
            <person name="Theodoulou F.L."/>
            <person name="Tu H."/>
            <person name="Van de Peer Y."/>
            <person name="Verrier P.J."/>
            <person name="Waters E."/>
            <person name="Wood A."/>
            <person name="Yang L."/>
            <person name="Cove D."/>
            <person name="Cuming A."/>
            <person name="Hasebe M."/>
            <person name="Lucas S."/>
            <person name="Mishler D.B."/>
            <person name="Reski R."/>
            <person name="Grigoriev I."/>
            <person name="Quatrano R.S."/>
            <person name="Boore J.L."/>
        </authorList>
    </citation>
    <scope>NUCLEOTIDE SEQUENCE [LARGE SCALE GENOMIC DNA]</scope>
    <source>
        <strain evidence="4 5">cv. Gransden 2004</strain>
    </source>
</reference>
<dbReference type="PANTHER" id="PTHR14187:SF5">
    <property type="entry name" value="HEAT SHOCK 70 KDA PROTEIN 12A"/>
    <property type="match status" value="1"/>
</dbReference>
<dbReference type="RefSeq" id="XP_024391750.1">
    <property type="nucleotide sequence ID" value="XM_024535982.2"/>
</dbReference>
<keyword evidence="2" id="KW-0067">ATP-binding</keyword>
<dbReference type="EnsemblPlants" id="Pp3c12_20610V3.1">
    <property type="protein sequence ID" value="Pp3c12_20610V3.1"/>
    <property type="gene ID" value="Pp3c12_20610"/>
</dbReference>